<feature type="domain" description="HTH lacI-type" evidence="4">
    <location>
        <begin position="5"/>
        <end position="58"/>
    </location>
</feature>
<dbReference type="SUPFAM" id="SSF53822">
    <property type="entry name" value="Periplasmic binding protein-like I"/>
    <property type="match status" value="1"/>
</dbReference>
<dbReference type="InterPro" id="IPR001761">
    <property type="entry name" value="Peripla_BP/Lac1_sug-bd_dom"/>
</dbReference>
<dbReference type="CDD" id="cd01392">
    <property type="entry name" value="HTH_LacI"/>
    <property type="match status" value="1"/>
</dbReference>
<evidence type="ECO:0000259" key="4">
    <source>
        <dbReference type="PROSITE" id="PS50932"/>
    </source>
</evidence>
<gene>
    <name evidence="5" type="ORF">SAMN05421770_1104</name>
</gene>
<dbReference type="InterPro" id="IPR010982">
    <property type="entry name" value="Lambda_DNA-bd_dom_sf"/>
</dbReference>
<dbReference type="GO" id="GO:0000976">
    <property type="term" value="F:transcription cis-regulatory region binding"/>
    <property type="evidence" value="ECO:0007669"/>
    <property type="project" value="TreeGrafter"/>
</dbReference>
<evidence type="ECO:0000256" key="1">
    <source>
        <dbReference type="ARBA" id="ARBA00023015"/>
    </source>
</evidence>
<proteinExistence type="predicted"/>
<dbReference type="SUPFAM" id="SSF47413">
    <property type="entry name" value="lambda repressor-like DNA-binding domains"/>
    <property type="match status" value="1"/>
</dbReference>
<dbReference type="GO" id="GO:0003700">
    <property type="term" value="F:DNA-binding transcription factor activity"/>
    <property type="evidence" value="ECO:0007669"/>
    <property type="project" value="TreeGrafter"/>
</dbReference>
<dbReference type="OrthoDB" id="37081at2"/>
<dbReference type="Gene3D" id="3.40.50.2300">
    <property type="match status" value="2"/>
</dbReference>
<dbReference type="EMBL" id="FZOU01000010">
    <property type="protein sequence ID" value="SNT37739.1"/>
    <property type="molecule type" value="Genomic_DNA"/>
</dbReference>
<sequence>MKKRSTVIDVARMANVGPSTVSRFLRGVKVKPEIARRVAQAVETLRYEPDQTARALRVGRSRTIGVILPKVSNVFFSQSVQTIEEEARKRGCAVILLTHQDSLHQQAEHLATLRRYRVDGVLIAATARTTRQDIESAIHSVPVVAFDSFFSDEVDAVLLRNREAGRVATEHLLRHGYANVTCVTAKPEIYSFKERIAGYIEALAAHQLAPQLITAPDYEQLKFVLAAAIRSRNRPAAILSLSDFATLTIFTTFSELGMKPADAVPLIGFDDFGFASLIDPPLTVIRQPIESMVRYAMSLLFSRIDGEMDAARQTILLPGDLICRKSCGCV</sequence>
<dbReference type="PROSITE" id="PS50932">
    <property type="entry name" value="HTH_LACI_2"/>
    <property type="match status" value="1"/>
</dbReference>
<keyword evidence="3" id="KW-0804">Transcription</keyword>
<reference evidence="5 6" key="1">
    <citation type="submission" date="2017-06" db="EMBL/GenBank/DDBJ databases">
        <authorList>
            <person name="Kim H.J."/>
            <person name="Triplett B.A."/>
        </authorList>
    </citation>
    <scope>NUCLEOTIDE SEQUENCE [LARGE SCALE GENOMIC DNA]</scope>
    <source>
        <strain evidence="5 6">DSM 18704</strain>
    </source>
</reference>
<evidence type="ECO:0000313" key="5">
    <source>
        <dbReference type="EMBL" id="SNT37739.1"/>
    </source>
</evidence>
<dbReference type="PANTHER" id="PTHR30146">
    <property type="entry name" value="LACI-RELATED TRANSCRIPTIONAL REPRESSOR"/>
    <property type="match status" value="1"/>
</dbReference>
<dbReference type="SMART" id="SM00354">
    <property type="entry name" value="HTH_LACI"/>
    <property type="match status" value="1"/>
</dbReference>
<organism evidence="5 6">
    <name type="scientific">Granulicella rosea</name>
    <dbReference type="NCBI Taxonomy" id="474952"/>
    <lineage>
        <taxon>Bacteria</taxon>
        <taxon>Pseudomonadati</taxon>
        <taxon>Acidobacteriota</taxon>
        <taxon>Terriglobia</taxon>
        <taxon>Terriglobales</taxon>
        <taxon>Acidobacteriaceae</taxon>
        <taxon>Granulicella</taxon>
    </lineage>
</organism>
<evidence type="ECO:0000256" key="3">
    <source>
        <dbReference type="ARBA" id="ARBA00023163"/>
    </source>
</evidence>
<dbReference type="AlphaFoldDB" id="A0A239M7B1"/>
<protein>
    <submittedName>
        <fullName evidence="5">Transcriptional regulator, LacI family</fullName>
    </submittedName>
</protein>
<keyword evidence="1" id="KW-0805">Transcription regulation</keyword>
<dbReference type="RefSeq" id="WP_089410087.1">
    <property type="nucleotide sequence ID" value="NZ_FZOU01000010.1"/>
</dbReference>
<dbReference type="Gene3D" id="1.10.260.40">
    <property type="entry name" value="lambda repressor-like DNA-binding domains"/>
    <property type="match status" value="1"/>
</dbReference>
<dbReference type="Proteomes" id="UP000198356">
    <property type="component" value="Unassembled WGS sequence"/>
</dbReference>
<dbReference type="Pfam" id="PF00532">
    <property type="entry name" value="Peripla_BP_1"/>
    <property type="match status" value="1"/>
</dbReference>
<dbReference type="PROSITE" id="PS00356">
    <property type="entry name" value="HTH_LACI_1"/>
    <property type="match status" value="1"/>
</dbReference>
<name>A0A239M7B1_9BACT</name>
<dbReference type="InterPro" id="IPR028082">
    <property type="entry name" value="Peripla_BP_I"/>
</dbReference>
<keyword evidence="2" id="KW-0238">DNA-binding</keyword>
<evidence type="ECO:0000313" key="6">
    <source>
        <dbReference type="Proteomes" id="UP000198356"/>
    </source>
</evidence>
<dbReference type="Pfam" id="PF00356">
    <property type="entry name" value="LacI"/>
    <property type="match status" value="1"/>
</dbReference>
<evidence type="ECO:0000256" key="2">
    <source>
        <dbReference type="ARBA" id="ARBA00023125"/>
    </source>
</evidence>
<dbReference type="InterPro" id="IPR000843">
    <property type="entry name" value="HTH_LacI"/>
</dbReference>
<accession>A0A239M7B1</accession>
<dbReference type="PANTHER" id="PTHR30146:SF109">
    <property type="entry name" value="HTH-TYPE TRANSCRIPTIONAL REGULATOR GALS"/>
    <property type="match status" value="1"/>
</dbReference>
<keyword evidence="6" id="KW-1185">Reference proteome</keyword>